<keyword evidence="2" id="KW-0238">DNA-binding</keyword>
<dbReference type="SMART" id="SM00345">
    <property type="entry name" value="HTH_GNTR"/>
    <property type="match status" value="1"/>
</dbReference>
<dbReference type="Gene3D" id="3.40.1410.10">
    <property type="entry name" value="Chorismate lyase-like"/>
    <property type="match status" value="1"/>
</dbReference>
<accession>A0A0R1N2W7</accession>
<dbReference type="GO" id="GO:0003677">
    <property type="term" value="F:DNA binding"/>
    <property type="evidence" value="ECO:0007669"/>
    <property type="project" value="UniProtKB-KW"/>
</dbReference>
<proteinExistence type="predicted"/>
<dbReference type="InterPro" id="IPR050679">
    <property type="entry name" value="Bact_HTH_transcr_reg"/>
</dbReference>
<comment type="caution">
    <text evidence="5">The sequence shown here is derived from an EMBL/GenBank/DDBJ whole genome shotgun (WGS) entry which is preliminary data.</text>
</comment>
<dbReference type="InterPro" id="IPR011663">
    <property type="entry name" value="UTRA"/>
</dbReference>
<dbReference type="PANTHER" id="PTHR44846">
    <property type="entry name" value="MANNOSYL-D-GLYCERATE TRANSPORT/METABOLISM SYSTEM REPRESSOR MNGR-RELATED"/>
    <property type="match status" value="1"/>
</dbReference>
<evidence type="ECO:0000313" key="5">
    <source>
        <dbReference type="EMBL" id="KRL14544.1"/>
    </source>
</evidence>
<dbReference type="InterPro" id="IPR028978">
    <property type="entry name" value="Chorismate_lyase_/UTRA_dom_sf"/>
</dbReference>
<evidence type="ECO:0000256" key="2">
    <source>
        <dbReference type="ARBA" id="ARBA00023125"/>
    </source>
</evidence>
<keyword evidence="1" id="KW-0805">Transcription regulation</keyword>
<dbReference type="InterPro" id="IPR036388">
    <property type="entry name" value="WH-like_DNA-bd_sf"/>
</dbReference>
<dbReference type="CDD" id="cd07377">
    <property type="entry name" value="WHTH_GntR"/>
    <property type="match status" value="1"/>
</dbReference>
<dbReference type="Pfam" id="PF00392">
    <property type="entry name" value="GntR"/>
    <property type="match status" value="1"/>
</dbReference>
<dbReference type="InterPro" id="IPR000524">
    <property type="entry name" value="Tscrpt_reg_HTH_GntR"/>
</dbReference>
<dbReference type="AlphaFoldDB" id="A0A0R1N2W7"/>
<dbReference type="GO" id="GO:0045892">
    <property type="term" value="P:negative regulation of DNA-templated transcription"/>
    <property type="evidence" value="ECO:0007669"/>
    <property type="project" value="TreeGrafter"/>
</dbReference>
<organism evidence="5 6">
    <name type="scientific">Schleiferilactobacillus perolens DSM 12744</name>
    <dbReference type="NCBI Taxonomy" id="1423792"/>
    <lineage>
        <taxon>Bacteria</taxon>
        <taxon>Bacillati</taxon>
        <taxon>Bacillota</taxon>
        <taxon>Bacilli</taxon>
        <taxon>Lactobacillales</taxon>
        <taxon>Lactobacillaceae</taxon>
        <taxon>Schleiferilactobacillus</taxon>
    </lineage>
</organism>
<dbReference type="PATRIC" id="fig|1423792.3.peg.198"/>
<keyword evidence="3" id="KW-0804">Transcription</keyword>
<name>A0A0R1N2W7_9LACO</name>
<dbReference type="SMART" id="SM00866">
    <property type="entry name" value="UTRA"/>
    <property type="match status" value="1"/>
</dbReference>
<evidence type="ECO:0000259" key="4">
    <source>
        <dbReference type="PROSITE" id="PS50949"/>
    </source>
</evidence>
<dbReference type="Gene3D" id="1.10.10.10">
    <property type="entry name" value="Winged helix-like DNA-binding domain superfamily/Winged helix DNA-binding domain"/>
    <property type="match status" value="1"/>
</dbReference>
<dbReference type="GO" id="GO:0003700">
    <property type="term" value="F:DNA-binding transcription factor activity"/>
    <property type="evidence" value="ECO:0007669"/>
    <property type="project" value="InterPro"/>
</dbReference>
<evidence type="ECO:0000256" key="3">
    <source>
        <dbReference type="ARBA" id="ARBA00023163"/>
    </source>
</evidence>
<dbReference type="SUPFAM" id="SSF64288">
    <property type="entry name" value="Chorismate lyase-like"/>
    <property type="match status" value="1"/>
</dbReference>
<dbReference type="EMBL" id="AZEC01000001">
    <property type="protein sequence ID" value="KRL14544.1"/>
    <property type="molecule type" value="Genomic_DNA"/>
</dbReference>
<dbReference type="PROSITE" id="PS50949">
    <property type="entry name" value="HTH_GNTR"/>
    <property type="match status" value="1"/>
</dbReference>
<dbReference type="PRINTS" id="PR00035">
    <property type="entry name" value="HTHGNTR"/>
</dbReference>
<dbReference type="Proteomes" id="UP000051330">
    <property type="component" value="Unassembled WGS sequence"/>
</dbReference>
<dbReference type="SUPFAM" id="SSF46785">
    <property type="entry name" value="Winged helix' DNA-binding domain"/>
    <property type="match status" value="1"/>
</dbReference>
<feature type="domain" description="HTH gntR-type" evidence="4">
    <location>
        <begin position="1"/>
        <end position="59"/>
    </location>
</feature>
<dbReference type="Pfam" id="PF07702">
    <property type="entry name" value="UTRA"/>
    <property type="match status" value="1"/>
</dbReference>
<keyword evidence="6" id="KW-1185">Reference proteome</keyword>
<evidence type="ECO:0000313" key="6">
    <source>
        <dbReference type="Proteomes" id="UP000051330"/>
    </source>
</evidence>
<dbReference type="STRING" id="1423792.FD09_GL000194"/>
<evidence type="ECO:0000256" key="1">
    <source>
        <dbReference type="ARBA" id="ARBA00023015"/>
    </source>
</evidence>
<protein>
    <submittedName>
        <fullName evidence="5">Transcriptional regulator</fullName>
    </submittedName>
</protein>
<dbReference type="PANTHER" id="PTHR44846:SF1">
    <property type="entry name" value="MANNOSYL-D-GLYCERATE TRANSPORT_METABOLISM SYSTEM REPRESSOR MNGR-RELATED"/>
    <property type="match status" value="1"/>
</dbReference>
<gene>
    <name evidence="5" type="ORF">FD09_GL000194</name>
</gene>
<reference evidence="5 6" key="1">
    <citation type="journal article" date="2015" name="Genome Announc.">
        <title>Expanding the biotechnology potential of lactobacilli through comparative genomics of 213 strains and associated genera.</title>
        <authorList>
            <person name="Sun Z."/>
            <person name="Harris H.M."/>
            <person name="McCann A."/>
            <person name="Guo C."/>
            <person name="Argimon S."/>
            <person name="Zhang W."/>
            <person name="Yang X."/>
            <person name="Jeffery I.B."/>
            <person name="Cooney J.C."/>
            <person name="Kagawa T.F."/>
            <person name="Liu W."/>
            <person name="Song Y."/>
            <person name="Salvetti E."/>
            <person name="Wrobel A."/>
            <person name="Rasinkangas P."/>
            <person name="Parkhill J."/>
            <person name="Rea M.C."/>
            <person name="O'Sullivan O."/>
            <person name="Ritari J."/>
            <person name="Douillard F.P."/>
            <person name="Paul Ross R."/>
            <person name="Yang R."/>
            <person name="Briner A.E."/>
            <person name="Felis G.E."/>
            <person name="de Vos W.M."/>
            <person name="Barrangou R."/>
            <person name="Klaenhammer T.R."/>
            <person name="Caufield P.W."/>
            <person name="Cui Y."/>
            <person name="Zhang H."/>
            <person name="O'Toole P.W."/>
        </authorList>
    </citation>
    <scope>NUCLEOTIDE SEQUENCE [LARGE SCALE GENOMIC DNA]</scope>
    <source>
        <strain evidence="5 6">DSM 12744</strain>
    </source>
</reference>
<dbReference type="InterPro" id="IPR036390">
    <property type="entry name" value="WH_DNA-bd_sf"/>
</dbReference>
<sequence>MRSKIQNGEFQEGHLIPKEVELAALFQVSRPTVRQAVQELVNQGYLEKRKRRGTIVTSRKISQEFTHVIESYNKEMNSKGLTTATQVLSFRSEQASAEVQAALGLDHGAKVYRLERLRFANEQPVVWVTSFVPFRPLPKLGQVDFTQQSLYTELAKAQHKIVRVRRKLEVMAADESTSVMLHIAVNAPIFYFHTWGATVSGEIFEYSVAKYRGDINSFQFEINQRS</sequence>